<dbReference type="CDD" id="cd00093">
    <property type="entry name" value="HTH_XRE"/>
    <property type="match status" value="1"/>
</dbReference>
<accession>A0A5P8VXI6</accession>
<dbReference type="Proteomes" id="UP000326678">
    <property type="component" value="Chromosome Gxm1"/>
</dbReference>
<name>A0A5P8VXI6_9NOSO</name>
<organism evidence="2 3">
    <name type="scientific">Nostoc sphaeroides CCNUC1</name>
    <dbReference type="NCBI Taxonomy" id="2653204"/>
    <lineage>
        <taxon>Bacteria</taxon>
        <taxon>Bacillati</taxon>
        <taxon>Cyanobacteriota</taxon>
        <taxon>Cyanophyceae</taxon>
        <taxon>Nostocales</taxon>
        <taxon>Nostocaceae</taxon>
        <taxon>Nostoc</taxon>
    </lineage>
</organism>
<dbReference type="SUPFAM" id="SSF47413">
    <property type="entry name" value="lambda repressor-like DNA-binding domains"/>
    <property type="match status" value="1"/>
</dbReference>
<dbReference type="PROSITE" id="PS50943">
    <property type="entry name" value="HTH_CROC1"/>
    <property type="match status" value="1"/>
</dbReference>
<dbReference type="Gene3D" id="1.10.260.40">
    <property type="entry name" value="lambda repressor-like DNA-binding domains"/>
    <property type="match status" value="1"/>
</dbReference>
<evidence type="ECO:0000259" key="1">
    <source>
        <dbReference type="PROSITE" id="PS50943"/>
    </source>
</evidence>
<gene>
    <name evidence="2" type="ORF">GXM_02595</name>
</gene>
<dbReference type="KEGG" id="nsh:GXM_02595"/>
<evidence type="ECO:0000313" key="3">
    <source>
        <dbReference type="Proteomes" id="UP000326678"/>
    </source>
</evidence>
<sequence>MGLVRLKIRELAKAKGWTIKEVADRAGVNYNTVKSYARHPGMSMVDLTAVQKIACAFEVTIEELIDVVEE</sequence>
<dbReference type="EMBL" id="CP045226">
    <property type="protein sequence ID" value="QFS45118.1"/>
    <property type="molecule type" value="Genomic_DNA"/>
</dbReference>
<evidence type="ECO:0000313" key="2">
    <source>
        <dbReference type="EMBL" id="QFS45118.1"/>
    </source>
</evidence>
<dbReference type="Pfam" id="PF01381">
    <property type="entry name" value="HTH_3"/>
    <property type="match status" value="1"/>
</dbReference>
<dbReference type="InterPro" id="IPR001387">
    <property type="entry name" value="Cro/C1-type_HTH"/>
</dbReference>
<dbReference type="RefSeq" id="WP_118169638.1">
    <property type="nucleotide sequence ID" value="NZ_CP045226.1"/>
</dbReference>
<dbReference type="SMART" id="SM00530">
    <property type="entry name" value="HTH_XRE"/>
    <property type="match status" value="1"/>
</dbReference>
<dbReference type="GO" id="GO:0003677">
    <property type="term" value="F:DNA binding"/>
    <property type="evidence" value="ECO:0007669"/>
    <property type="project" value="InterPro"/>
</dbReference>
<keyword evidence="3" id="KW-1185">Reference proteome</keyword>
<protein>
    <submittedName>
        <fullName evidence="2">XRE family transcriptional regulator</fullName>
    </submittedName>
</protein>
<reference evidence="2 3" key="1">
    <citation type="submission" date="2019-10" db="EMBL/GenBank/DDBJ databases">
        <title>Genomic and transcriptomic insights into the perfect genentic adaptation of a filamentous nitrogen-fixing cyanobacterium to rice fields.</title>
        <authorList>
            <person name="Chen Z."/>
        </authorList>
    </citation>
    <scope>NUCLEOTIDE SEQUENCE [LARGE SCALE GENOMIC DNA]</scope>
    <source>
        <strain evidence="2">CCNUC1</strain>
    </source>
</reference>
<feature type="domain" description="HTH cro/C1-type" evidence="1">
    <location>
        <begin position="8"/>
        <end position="64"/>
    </location>
</feature>
<dbReference type="AlphaFoldDB" id="A0A5P8VXI6"/>
<dbReference type="InterPro" id="IPR010982">
    <property type="entry name" value="Lambda_DNA-bd_dom_sf"/>
</dbReference>
<proteinExistence type="predicted"/>